<dbReference type="InterPro" id="IPR017871">
    <property type="entry name" value="ABC_transporter-like_CS"/>
</dbReference>
<dbReference type="GO" id="GO:0016887">
    <property type="term" value="F:ATP hydrolysis activity"/>
    <property type="evidence" value="ECO:0007669"/>
    <property type="project" value="InterPro"/>
</dbReference>
<dbReference type="Pfam" id="PF00005">
    <property type="entry name" value="ABC_tran"/>
    <property type="match status" value="1"/>
</dbReference>
<evidence type="ECO:0000313" key="7">
    <source>
        <dbReference type="Proteomes" id="UP000318380"/>
    </source>
</evidence>
<dbReference type="RefSeq" id="WP_145805714.1">
    <property type="nucleotide sequence ID" value="NZ_VIVK01000001.1"/>
</dbReference>
<dbReference type="OrthoDB" id="9804819at2"/>
<accession>A0A561BQG1</accession>
<dbReference type="PROSITE" id="PS50893">
    <property type="entry name" value="ABC_TRANSPORTER_2"/>
    <property type="match status" value="1"/>
</dbReference>
<comment type="similarity">
    <text evidence="1">Belongs to the ABC transporter superfamily.</text>
</comment>
<keyword evidence="3" id="KW-0547">Nucleotide-binding</keyword>
<dbReference type="InterPro" id="IPR003439">
    <property type="entry name" value="ABC_transporter-like_ATP-bd"/>
</dbReference>
<protein>
    <submittedName>
        <fullName evidence="6">ABC-2 type transport system ATP-binding protein</fullName>
    </submittedName>
</protein>
<organism evidence="6 7">
    <name type="scientific">Kribbella amoyensis</name>
    <dbReference type="NCBI Taxonomy" id="996641"/>
    <lineage>
        <taxon>Bacteria</taxon>
        <taxon>Bacillati</taxon>
        <taxon>Actinomycetota</taxon>
        <taxon>Actinomycetes</taxon>
        <taxon>Propionibacteriales</taxon>
        <taxon>Kribbellaceae</taxon>
        <taxon>Kribbella</taxon>
    </lineage>
</organism>
<evidence type="ECO:0000313" key="6">
    <source>
        <dbReference type="EMBL" id="TWD81129.1"/>
    </source>
</evidence>
<dbReference type="PANTHER" id="PTHR43335">
    <property type="entry name" value="ABC TRANSPORTER, ATP-BINDING PROTEIN"/>
    <property type="match status" value="1"/>
</dbReference>
<dbReference type="Proteomes" id="UP000318380">
    <property type="component" value="Unassembled WGS sequence"/>
</dbReference>
<evidence type="ECO:0000256" key="1">
    <source>
        <dbReference type="ARBA" id="ARBA00005417"/>
    </source>
</evidence>
<dbReference type="InterPro" id="IPR003593">
    <property type="entry name" value="AAA+_ATPase"/>
</dbReference>
<dbReference type="AlphaFoldDB" id="A0A561BQG1"/>
<name>A0A561BQG1_9ACTN</name>
<gene>
    <name evidence="6" type="ORF">FB561_2233</name>
</gene>
<evidence type="ECO:0000256" key="3">
    <source>
        <dbReference type="ARBA" id="ARBA00022741"/>
    </source>
</evidence>
<feature type="domain" description="ABC transporter" evidence="5">
    <location>
        <begin position="2"/>
        <end position="227"/>
    </location>
</feature>
<dbReference type="SMART" id="SM00382">
    <property type="entry name" value="AAA"/>
    <property type="match status" value="1"/>
</dbReference>
<dbReference type="GO" id="GO:0005524">
    <property type="term" value="F:ATP binding"/>
    <property type="evidence" value="ECO:0007669"/>
    <property type="project" value="UniProtKB-KW"/>
</dbReference>
<dbReference type="InterPro" id="IPR027417">
    <property type="entry name" value="P-loop_NTPase"/>
</dbReference>
<dbReference type="SUPFAM" id="SSF52540">
    <property type="entry name" value="P-loop containing nucleoside triphosphate hydrolases"/>
    <property type="match status" value="1"/>
</dbReference>
<evidence type="ECO:0000259" key="5">
    <source>
        <dbReference type="PROSITE" id="PS50893"/>
    </source>
</evidence>
<dbReference type="PANTHER" id="PTHR43335:SF4">
    <property type="entry name" value="ABC TRANSPORTER, ATP-BINDING PROTEIN"/>
    <property type="match status" value="1"/>
</dbReference>
<reference evidence="6 7" key="1">
    <citation type="submission" date="2019-06" db="EMBL/GenBank/DDBJ databases">
        <title>Sequencing the genomes of 1000 actinobacteria strains.</title>
        <authorList>
            <person name="Klenk H.-P."/>
        </authorList>
    </citation>
    <scope>NUCLEOTIDE SEQUENCE [LARGE SCALE GENOMIC DNA]</scope>
    <source>
        <strain evidence="6 7">DSM 24683</strain>
    </source>
</reference>
<keyword evidence="7" id="KW-1185">Reference proteome</keyword>
<keyword evidence="2" id="KW-0813">Transport</keyword>
<dbReference type="Gene3D" id="3.40.50.300">
    <property type="entry name" value="P-loop containing nucleotide triphosphate hydrolases"/>
    <property type="match status" value="1"/>
</dbReference>
<sequence>MIEAQGLTKRYGATVAVDNLSFQVKPGKVTGFLGPNGAGKSTTMRMMLGLDNPTSGDVRIDGKHYRDLRQPLTKIGALLDAKWVHPNRSARAHLAWMAASNKLPSSRVDAVLEMVGLSTVANKRAGAYSLGMSQRLGIAGALLGDPEVLLFDEPVNGLDPEGIVWIRTFMQKLAEEGRTVLVSSHLLSEMALTAEELIVIGRGRLIAQSSTTEFVDRASGTTIKVRSPQLDQLQGVLHEQQLVTRLGQDETQNKVLFVDGNLTTDQIGEVAAAQGIVLHELTLQRGSLEQAFMQMTGDSVQYHAHDEIAAVTDVNAGAIDPGAVPGTEPKGSN</sequence>
<dbReference type="EMBL" id="VIVK01000001">
    <property type="protein sequence ID" value="TWD81129.1"/>
    <property type="molecule type" value="Genomic_DNA"/>
</dbReference>
<evidence type="ECO:0000256" key="4">
    <source>
        <dbReference type="ARBA" id="ARBA00022840"/>
    </source>
</evidence>
<keyword evidence="4 6" id="KW-0067">ATP-binding</keyword>
<proteinExistence type="inferred from homology"/>
<evidence type="ECO:0000256" key="2">
    <source>
        <dbReference type="ARBA" id="ARBA00022448"/>
    </source>
</evidence>
<comment type="caution">
    <text evidence="6">The sequence shown here is derived from an EMBL/GenBank/DDBJ whole genome shotgun (WGS) entry which is preliminary data.</text>
</comment>
<dbReference type="PROSITE" id="PS00211">
    <property type="entry name" value="ABC_TRANSPORTER_1"/>
    <property type="match status" value="1"/>
</dbReference>